<comment type="caution">
    <text evidence="2">The sequence shown here is derived from an EMBL/GenBank/DDBJ whole genome shotgun (WGS) entry which is preliminary data.</text>
</comment>
<name>A0AAD3DR70_9CHLO</name>
<organism evidence="2 3">
    <name type="scientific">Astrephomene gubernaculifera</name>
    <dbReference type="NCBI Taxonomy" id="47775"/>
    <lineage>
        <taxon>Eukaryota</taxon>
        <taxon>Viridiplantae</taxon>
        <taxon>Chlorophyta</taxon>
        <taxon>core chlorophytes</taxon>
        <taxon>Chlorophyceae</taxon>
        <taxon>CS clade</taxon>
        <taxon>Chlamydomonadales</taxon>
        <taxon>Astrephomenaceae</taxon>
        <taxon>Astrephomene</taxon>
    </lineage>
</organism>
<feature type="region of interest" description="Disordered" evidence="1">
    <location>
        <begin position="222"/>
        <end position="259"/>
    </location>
</feature>
<feature type="region of interest" description="Disordered" evidence="1">
    <location>
        <begin position="286"/>
        <end position="396"/>
    </location>
</feature>
<keyword evidence="3" id="KW-1185">Reference proteome</keyword>
<feature type="compositionally biased region" description="Gly residues" evidence="1">
    <location>
        <begin position="306"/>
        <end position="321"/>
    </location>
</feature>
<feature type="compositionally biased region" description="Basic and acidic residues" evidence="1">
    <location>
        <begin position="328"/>
        <end position="339"/>
    </location>
</feature>
<dbReference type="EMBL" id="BMAR01000010">
    <property type="protein sequence ID" value="GFR45467.1"/>
    <property type="molecule type" value="Genomic_DNA"/>
</dbReference>
<accession>A0AAD3DR70</accession>
<proteinExistence type="predicted"/>
<evidence type="ECO:0000256" key="1">
    <source>
        <dbReference type="SAM" id="MobiDB-lite"/>
    </source>
</evidence>
<evidence type="ECO:0000313" key="2">
    <source>
        <dbReference type="EMBL" id="GFR45467.1"/>
    </source>
</evidence>
<evidence type="ECO:0000313" key="3">
    <source>
        <dbReference type="Proteomes" id="UP001054857"/>
    </source>
</evidence>
<reference evidence="2 3" key="1">
    <citation type="journal article" date="2021" name="Sci. Rep.">
        <title>Genome sequencing of the multicellular alga Astrephomene provides insights into convergent evolution of germ-soma differentiation.</title>
        <authorList>
            <person name="Yamashita S."/>
            <person name="Yamamoto K."/>
            <person name="Matsuzaki R."/>
            <person name="Suzuki S."/>
            <person name="Yamaguchi H."/>
            <person name="Hirooka S."/>
            <person name="Minakuchi Y."/>
            <person name="Miyagishima S."/>
            <person name="Kawachi M."/>
            <person name="Toyoda A."/>
            <person name="Nozaki H."/>
        </authorList>
    </citation>
    <scope>NUCLEOTIDE SEQUENCE [LARGE SCALE GENOMIC DNA]</scope>
    <source>
        <strain evidence="2 3">NIES-4017</strain>
    </source>
</reference>
<protein>
    <submittedName>
        <fullName evidence="2">Uncharacterized protein</fullName>
    </submittedName>
</protein>
<gene>
    <name evidence="2" type="ORF">Agub_g6866</name>
</gene>
<dbReference type="AlphaFoldDB" id="A0AAD3DR70"/>
<feature type="compositionally biased region" description="Low complexity" evidence="1">
    <location>
        <begin position="292"/>
        <end position="305"/>
    </location>
</feature>
<sequence length="396" mass="40159">MVNVLCPVLPTSCRMPQVCCFPRAQVARLPIFNRRRVLEDLHLGITPDAFGAWPYGLKDMLAAALHPHSDDFIQTLLEAGRHDATHWAHATGLAPPGLPLPPRPPMPPLVLGARAGPATAKPSPTAAAPGGGVAAVSDAEATSEIAAEAAAAASLAAPLGHAAAAASGGGGIGDVGGSDLSAVLATALSRRPSTAAEAEAAAAVAAGTEAAQELLLQLQAHPQPEPREEPVTPQLRDQHQQQPHGPHMNGDSANGDSADESYLQLHPRHDPHQREQELLRQMYLQPRTSQESVSSSLSSSSLAATAGGGGGGGIGGGGEGSPLGIQKVGEKEKGWKEGAGEGGGEASPVSLAGHCPQQQGRGEVAGRQLGGGAEKAKQGGEAEGPMVVPRRNTGGW</sequence>
<dbReference type="Proteomes" id="UP001054857">
    <property type="component" value="Unassembled WGS sequence"/>
</dbReference>